<comment type="caution">
    <text evidence="1">The sequence shown here is derived from an EMBL/GenBank/DDBJ whole genome shotgun (WGS) entry which is preliminary data.</text>
</comment>
<reference evidence="1 2" key="1">
    <citation type="journal article" date="2022" name="Nat. Genet.">
        <title>Improved pea reference genome and pan-genome highlight genomic features and evolutionary characteristics.</title>
        <authorList>
            <person name="Yang T."/>
            <person name="Liu R."/>
            <person name="Luo Y."/>
            <person name="Hu S."/>
            <person name="Wang D."/>
            <person name="Wang C."/>
            <person name="Pandey M.K."/>
            <person name="Ge S."/>
            <person name="Xu Q."/>
            <person name="Li N."/>
            <person name="Li G."/>
            <person name="Huang Y."/>
            <person name="Saxena R.K."/>
            <person name="Ji Y."/>
            <person name="Li M."/>
            <person name="Yan X."/>
            <person name="He Y."/>
            <person name="Liu Y."/>
            <person name="Wang X."/>
            <person name="Xiang C."/>
            <person name="Varshney R.K."/>
            <person name="Ding H."/>
            <person name="Gao S."/>
            <person name="Zong X."/>
        </authorList>
    </citation>
    <scope>NUCLEOTIDE SEQUENCE [LARGE SCALE GENOMIC DNA]</scope>
    <source>
        <strain evidence="1 2">cv. Zhongwan 6</strain>
    </source>
</reference>
<dbReference type="Gramene" id="Psat05G0305200-T1">
    <property type="protein sequence ID" value="KAI5406566.1"/>
    <property type="gene ID" value="KIW84_053052"/>
</dbReference>
<dbReference type="Proteomes" id="UP001058974">
    <property type="component" value="Chromosome 5"/>
</dbReference>
<dbReference type="Gramene" id="Psat5g102480.1">
    <property type="protein sequence ID" value="Psat5g102480.1.cds"/>
    <property type="gene ID" value="Psat5g102480"/>
</dbReference>
<dbReference type="EMBL" id="JAMSHJ010000005">
    <property type="protein sequence ID" value="KAI5406566.1"/>
    <property type="molecule type" value="Genomic_DNA"/>
</dbReference>
<dbReference type="OrthoDB" id="1430834at2759"/>
<dbReference type="PANTHER" id="PTHR31228:SF22">
    <property type="entry name" value="CYSTATIN_MONELLIN SUPERFAMILY PROTEIN"/>
    <property type="match status" value="1"/>
</dbReference>
<gene>
    <name evidence="1" type="ORF">KIW84_053052</name>
</gene>
<dbReference type="Gene3D" id="3.10.450.10">
    <property type="match status" value="1"/>
</dbReference>
<organism evidence="1 2">
    <name type="scientific">Pisum sativum</name>
    <name type="common">Garden pea</name>
    <name type="synonym">Lathyrus oleraceus</name>
    <dbReference type="NCBI Taxonomy" id="3888"/>
    <lineage>
        <taxon>Eukaryota</taxon>
        <taxon>Viridiplantae</taxon>
        <taxon>Streptophyta</taxon>
        <taxon>Embryophyta</taxon>
        <taxon>Tracheophyta</taxon>
        <taxon>Spermatophyta</taxon>
        <taxon>Magnoliopsida</taxon>
        <taxon>eudicotyledons</taxon>
        <taxon>Gunneridae</taxon>
        <taxon>Pentapetalae</taxon>
        <taxon>rosids</taxon>
        <taxon>fabids</taxon>
        <taxon>Fabales</taxon>
        <taxon>Fabaceae</taxon>
        <taxon>Papilionoideae</taxon>
        <taxon>50 kb inversion clade</taxon>
        <taxon>NPAAA clade</taxon>
        <taxon>Hologalegina</taxon>
        <taxon>IRL clade</taxon>
        <taxon>Fabeae</taxon>
        <taxon>Lathyrus</taxon>
    </lineage>
</organism>
<dbReference type="SUPFAM" id="SSF54403">
    <property type="entry name" value="Cystatin/monellin"/>
    <property type="match status" value="1"/>
</dbReference>
<dbReference type="NCBIfam" id="TIGR01638">
    <property type="entry name" value="Atha_cystat_rel"/>
    <property type="match status" value="1"/>
</dbReference>
<evidence type="ECO:0008006" key="3">
    <source>
        <dbReference type="Google" id="ProtNLM"/>
    </source>
</evidence>
<protein>
    <recommendedName>
        <fullName evidence="3">Cysteine proteinase inhibitor</fullName>
    </recommendedName>
</protein>
<name>A0A9D5AG43_PEA</name>
<evidence type="ECO:0000313" key="2">
    <source>
        <dbReference type="Proteomes" id="UP001058974"/>
    </source>
</evidence>
<accession>A0A9D5AG43</accession>
<dbReference type="InterPro" id="IPR006525">
    <property type="entry name" value="Cystatin-related_pln"/>
</dbReference>
<proteinExistence type="predicted"/>
<dbReference type="InterPro" id="IPR046350">
    <property type="entry name" value="Cystatin_sf"/>
</dbReference>
<sequence>MEFHTDSLGVTRPPSKRSDFCKWYCALNSKQLKALKMSDFSMYDDDPKPFMFMGRDFVYKNKAQIKLDEEIKVAMDDYRERSRNLSNFDAISRPKISDRCGGGPGPLPITEDVRLRLTPLCKFALDKYNADKDTHFVFANIVKSTWCPGAMYYITFLAQDSSNNNNTSLTTFQAQVSNLRPAPKLYSCAIKT</sequence>
<dbReference type="AlphaFoldDB" id="A0A9D5AG43"/>
<evidence type="ECO:0000313" key="1">
    <source>
        <dbReference type="EMBL" id="KAI5406566.1"/>
    </source>
</evidence>
<dbReference type="PANTHER" id="PTHR31228">
    <property type="entry name" value="CYSTATIN/MONELLIN SUPERFAMILY PROTEIN"/>
    <property type="match status" value="1"/>
</dbReference>
<keyword evidence="2" id="KW-1185">Reference proteome</keyword>